<evidence type="ECO:0000313" key="10">
    <source>
        <dbReference type="Proteomes" id="UP000680206"/>
    </source>
</evidence>
<feature type="transmembrane region" description="Helical" evidence="7">
    <location>
        <begin position="6"/>
        <end position="22"/>
    </location>
</feature>
<sequence>MHLAYPTVVAALLFSVGVYGVLARRNAILVLMSVELMLNAVNLNLVTFDMWFRDRLHGGQVLTLFTIVIAAAEVGLGLAIVLLVYRNREMVDVDRLRSLAESDDAAEAGEVGEVGEVEEAAP</sequence>
<keyword evidence="3 7" id="KW-0813">Transport</keyword>
<keyword evidence="10" id="KW-1185">Reference proteome</keyword>
<comment type="function">
    <text evidence="7">NDH-1 shuttles electrons from NADH, via FMN and iron-sulfur (Fe-S) centers, to quinones in the respiratory chain. The immediate electron acceptor for the enzyme in this species is believed to be a menaquinone. Couples the redox reaction to proton translocation (for every two electrons transferred, four hydrogen ions are translocated across the cytoplasmic membrane), and thus conserves the redox energy in a proton gradient.</text>
</comment>
<accession>A0ABS3RUU2</accession>
<evidence type="ECO:0000256" key="8">
    <source>
        <dbReference type="SAM" id="MobiDB-lite"/>
    </source>
</evidence>
<organism evidence="9 10">
    <name type="scientific">Actinomadura violacea</name>
    <dbReference type="NCBI Taxonomy" id="2819934"/>
    <lineage>
        <taxon>Bacteria</taxon>
        <taxon>Bacillati</taxon>
        <taxon>Actinomycetota</taxon>
        <taxon>Actinomycetes</taxon>
        <taxon>Streptosporangiales</taxon>
        <taxon>Thermomonosporaceae</taxon>
        <taxon>Actinomadura</taxon>
    </lineage>
</organism>
<evidence type="ECO:0000256" key="3">
    <source>
        <dbReference type="ARBA" id="ARBA00022448"/>
    </source>
</evidence>
<dbReference type="NCBIfam" id="NF004320">
    <property type="entry name" value="PRK05715.1-2"/>
    <property type="match status" value="1"/>
</dbReference>
<evidence type="ECO:0000256" key="4">
    <source>
        <dbReference type="ARBA" id="ARBA00022692"/>
    </source>
</evidence>
<comment type="caution">
    <text evidence="9">The sequence shown here is derived from an EMBL/GenBank/DDBJ whole genome shotgun (WGS) entry which is preliminary data.</text>
</comment>
<keyword evidence="4 7" id="KW-0812">Transmembrane</keyword>
<protein>
    <recommendedName>
        <fullName evidence="7">NADH-quinone oxidoreductase subunit K</fullName>
        <ecNumber evidence="7">7.1.1.-</ecNumber>
    </recommendedName>
    <alternativeName>
        <fullName evidence="7">NADH dehydrogenase I subunit K</fullName>
    </alternativeName>
    <alternativeName>
        <fullName evidence="7">NDH-1 subunit K</fullName>
    </alternativeName>
</protein>
<reference evidence="9 10" key="1">
    <citation type="submission" date="2021-03" db="EMBL/GenBank/DDBJ databases">
        <title>Actinomadura violae sp. nov., isolated from lichen in Thailand.</title>
        <authorList>
            <person name="Kanchanasin P."/>
            <person name="Saeng-In P."/>
            <person name="Phongsopitanun W."/>
            <person name="Yuki M."/>
            <person name="Kudo T."/>
            <person name="Ohkuma M."/>
            <person name="Tanasupawat S."/>
        </authorList>
    </citation>
    <scope>NUCLEOTIDE SEQUENCE [LARGE SCALE GENOMIC DNA]</scope>
    <source>
        <strain evidence="9 10">LCR2-06</strain>
    </source>
</reference>
<dbReference type="InterPro" id="IPR001133">
    <property type="entry name" value="NADH_UbQ_OxRdtase_chain4L/K"/>
</dbReference>
<keyword evidence="7" id="KW-0874">Quinone</keyword>
<comment type="subcellular location">
    <subcellularLocation>
        <location evidence="7">Cell membrane</location>
        <topology evidence="7">Multi-pass membrane protein</topology>
    </subcellularLocation>
    <subcellularLocation>
        <location evidence="1">Membrane</location>
        <topology evidence="1">Multi-pass membrane protein</topology>
    </subcellularLocation>
</comment>
<keyword evidence="7" id="KW-1278">Translocase</keyword>
<name>A0ABS3RUU2_9ACTN</name>
<keyword evidence="7" id="KW-0520">NAD</keyword>
<dbReference type="EC" id="7.1.1.-" evidence="7"/>
<keyword evidence="6 7" id="KW-0472">Membrane</keyword>
<evidence type="ECO:0000256" key="6">
    <source>
        <dbReference type="ARBA" id="ARBA00023136"/>
    </source>
</evidence>
<keyword evidence="5 7" id="KW-1133">Transmembrane helix</keyword>
<gene>
    <name evidence="7 9" type="primary">nuoK</name>
    <name evidence="9" type="ORF">J4709_23375</name>
</gene>
<feature type="region of interest" description="Disordered" evidence="8">
    <location>
        <begin position="103"/>
        <end position="122"/>
    </location>
</feature>
<dbReference type="Pfam" id="PF00420">
    <property type="entry name" value="Oxidored_q2"/>
    <property type="match status" value="1"/>
</dbReference>
<evidence type="ECO:0000313" key="9">
    <source>
        <dbReference type="EMBL" id="MBO2460529.1"/>
    </source>
</evidence>
<dbReference type="GO" id="GO:0016491">
    <property type="term" value="F:oxidoreductase activity"/>
    <property type="evidence" value="ECO:0007669"/>
    <property type="project" value="UniProtKB-KW"/>
</dbReference>
<comment type="similarity">
    <text evidence="2 7">Belongs to the complex I subunit 4L family.</text>
</comment>
<dbReference type="Gene3D" id="1.10.287.3510">
    <property type="match status" value="1"/>
</dbReference>
<dbReference type="HAMAP" id="MF_01456">
    <property type="entry name" value="NDH1_NuoK"/>
    <property type="match status" value="1"/>
</dbReference>
<feature type="transmembrane region" description="Helical" evidence="7">
    <location>
        <begin position="29"/>
        <end position="52"/>
    </location>
</feature>
<dbReference type="PANTHER" id="PTHR11434:SF16">
    <property type="entry name" value="NADH-UBIQUINONE OXIDOREDUCTASE CHAIN 4L"/>
    <property type="match status" value="1"/>
</dbReference>
<proteinExistence type="inferred from homology"/>
<evidence type="ECO:0000256" key="7">
    <source>
        <dbReference type="HAMAP-Rule" id="MF_01456"/>
    </source>
</evidence>
<dbReference type="InterPro" id="IPR039428">
    <property type="entry name" value="NUOK/Mnh_C1-like"/>
</dbReference>
<comment type="subunit">
    <text evidence="7">NDH-1 is composed of 14 different subunits. Subunits NuoA, H, J, K, L, M, N constitute the membrane sector of the complex.</text>
</comment>
<dbReference type="EMBL" id="JAGEPF010000014">
    <property type="protein sequence ID" value="MBO2460529.1"/>
    <property type="molecule type" value="Genomic_DNA"/>
</dbReference>
<keyword evidence="9" id="KW-0560">Oxidoreductase</keyword>
<keyword evidence="7" id="KW-1003">Cell membrane</keyword>
<feature type="transmembrane region" description="Helical" evidence="7">
    <location>
        <begin position="64"/>
        <end position="85"/>
    </location>
</feature>
<evidence type="ECO:0000256" key="2">
    <source>
        <dbReference type="ARBA" id="ARBA00010519"/>
    </source>
</evidence>
<dbReference type="Proteomes" id="UP000680206">
    <property type="component" value="Unassembled WGS sequence"/>
</dbReference>
<feature type="compositionally biased region" description="Acidic residues" evidence="8">
    <location>
        <begin position="113"/>
        <end position="122"/>
    </location>
</feature>
<evidence type="ECO:0000256" key="1">
    <source>
        <dbReference type="ARBA" id="ARBA00004141"/>
    </source>
</evidence>
<evidence type="ECO:0000256" key="5">
    <source>
        <dbReference type="ARBA" id="ARBA00022989"/>
    </source>
</evidence>
<dbReference type="RefSeq" id="WP_208243908.1">
    <property type="nucleotide sequence ID" value="NZ_JAGEPF010000014.1"/>
</dbReference>
<comment type="catalytic activity">
    <reaction evidence="7">
        <text>a quinone + NADH + 5 H(+)(in) = a quinol + NAD(+) + 4 H(+)(out)</text>
        <dbReference type="Rhea" id="RHEA:57888"/>
        <dbReference type="ChEBI" id="CHEBI:15378"/>
        <dbReference type="ChEBI" id="CHEBI:24646"/>
        <dbReference type="ChEBI" id="CHEBI:57540"/>
        <dbReference type="ChEBI" id="CHEBI:57945"/>
        <dbReference type="ChEBI" id="CHEBI:132124"/>
    </reaction>
</comment>
<dbReference type="PANTHER" id="PTHR11434">
    <property type="entry name" value="NADH-UBIQUINONE OXIDOREDUCTASE SUBUNIT ND4L"/>
    <property type="match status" value="1"/>
</dbReference>